<keyword evidence="1" id="KW-1133">Transmembrane helix</keyword>
<keyword evidence="3" id="KW-1185">Reference proteome</keyword>
<name>A0ABQ6YB45_9GAMM</name>
<organism evidence="2 3">
    <name type="scientific">Alcanivorax xiamenensis</name>
    <dbReference type="NCBI Taxonomy" id="1177156"/>
    <lineage>
        <taxon>Bacteria</taxon>
        <taxon>Pseudomonadati</taxon>
        <taxon>Pseudomonadota</taxon>
        <taxon>Gammaproteobacteria</taxon>
        <taxon>Oceanospirillales</taxon>
        <taxon>Alcanivoracaceae</taxon>
        <taxon>Alcanivorax</taxon>
    </lineage>
</organism>
<evidence type="ECO:0000313" key="3">
    <source>
        <dbReference type="Proteomes" id="UP000771797"/>
    </source>
</evidence>
<sequence>MRTLYRALLILVMLAIFLAAFFFVTANTQMVTLDMLIQGWRWQVSLGVLAVGLLAVGLLAGLLAGLGFKGLSGLFGSRS</sequence>
<accession>A0ABQ6YB45</accession>
<keyword evidence="1" id="KW-0812">Transmembrane</keyword>
<protein>
    <recommendedName>
        <fullName evidence="4">Lipopolysaccharide assembly protein A domain-containing protein</fullName>
    </recommendedName>
</protein>
<gene>
    <name evidence="2" type="ORF">A6D6_01194</name>
</gene>
<feature type="transmembrane region" description="Helical" evidence="1">
    <location>
        <begin position="46"/>
        <end position="68"/>
    </location>
</feature>
<dbReference type="Proteomes" id="UP000771797">
    <property type="component" value="Unassembled WGS sequence"/>
</dbReference>
<keyword evidence="1" id="KW-0472">Membrane</keyword>
<evidence type="ECO:0008006" key="4">
    <source>
        <dbReference type="Google" id="ProtNLM"/>
    </source>
</evidence>
<comment type="caution">
    <text evidence="2">The sequence shown here is derived from an EMBL/GenBank/DDBJ whole genome shotgun (WGS) entry which is preliminary data.</text>
</comment>
<dbReference type="EMBL" id="AQPF01000006">
    <property type="protein sequence ID" value="KAF0806830.1"/>
    <property type="molecule type" value="Genomic_DNA"/>
</dbReference>
<evidence type="ECO:0000256" key="1">
    <source>
        <dbReference type="SAM" id="Phobius"/>
    </source>
</evidence>
<proteinExistence type="predicted"/>
<dbReference type="RefSeq" id="WP_133492135.1">
    <property type="nucleotide sequence ID" value="NZ_AQPF01000006.1"/>
</dbReference>
<reference evidence="2 3" key="1">
    <citation type="submission" date="2012-09" db="EMBL/GenBank/DDBJ databases">
        <title>Genome Sequence of alkane-degrading Bacterium Alcanivorax sp. 6-D-6.</title>
        <authorList>
            <person name="Lai Q."/>
            <person name="Shao Z."/>
        </authorList>
    </citation>
    <scope>NUCLEOTIDE SEQUENCE [LARGE SCALE GENOMIC DNA]</scope>
    <source>
        <strain evidence="2 3">6-D-6</strain>
    </source>
</reference>
<evidence type="ECO:0000313" key="2">
    <source>
        <dbReference type="EMBL" id="KAF0806830.1"/>
    </source>
</evidence>
<feature type="transmembrane region" description="Helical" evidence="1">
    <location>
        <begin position="7"/>
        <end position="26"/>
    </location>
</feature>